<feature type="domain" description="PDZ" evidence="2">
    <location>
        <begin position="38"/>
        <end position="77"/>
    </location>
</feature>
<proteinExistence type="predicted"/>
<dbReference type="AlphaFoldDB" id="A0AAD5MB18"/>
<evidence type="ECO:0000313" key="3">
    <source>
        <dbReference type="EMBL" id="KAJ0408747.1"/>
    </source>
</evidence>
<dbReference type="InterPro" id="IPR001478">
    <property type="entry name" value="PDZ"/>
</dbReference>
<protein>
    <recommendedName>
        <fullName evidence="2">PDZ domain-containing protein</fullName>
    </recommendedName>
</protein>
<dbReference type="SUPFAM" id="SSF50156">
    <property type="entry name" value="PDZ domain-like"/>
    <property type="match status" value="1"/>
</dbReference>
<gene>
    <name evidence="3" type="ORF">P43SY_001971</name>
</gene>
<keyword evidence="1" id="KW-0175">Coiled coil</keyword>
<evidence type="ECO:0000259" key="2">
    <source>
        <dbReference type="PROSITE" id="PS50106"/>
    </source>
</evidence>
<name>A0AAD5MB18_PYTIN</name>
<feature type="coiled-coil region" evidence="1">
    <location>
        <begin position="108"/>
        <end position="142"/>
    </location>
</feature>
<evidence type="ECO:0000256" key="1">
    <source>
        <dbReference type="SAM" id="Coils"/>
    </source>
</evidence>
<dbReference type="InterPro" id="IPR036034">
    <property type="entry name" value="PDZ_sf"/>
</dbReference>
<sequence>MHVFDVVKRKNEAGFGIVFARRVGLDGAPDALVVDGLGDAAELDSQLQVGDQLVALNGRDCREMPVIAVVELLRAAPCGDNVLRFERQSGSDGEQDDARPKAVASSLMDALLKVKSRIKAEIEGDEEELRREQEENARFEKQWLGEFDLLKAEYASRWETCTYTAEEFCGLIYHASDAQAQQRLLARYPTLMEAWRDADATTSSLRQRLEWPAACVTYDGPLQYEDRGGERSLHAGSENPIQCSPSLQGALSVLRAEFLWSRAQLEALARRLEREQIYSCRELRDALAQRNGARFEREFQCTAYPRLTRAACQALERSAAVIERRDESLRDASMAPLRVNP</sequence>
<dbReference type="EMBL" id="JAKCXM010000009">
    <property type="protein sequence ID" value="KAJ0408747.1"/>
    <property type="molecule type" value="Genomic_DNA"/>
</dbReference>
<reference evidence="3" key="1">
    <citation type="submission" date="2021-12" db="EMBL/GenBank/DDBJ databases">
        <title>Prjna785345.</title>
        <authorList>
            <person name="Rujirawat T."/>
            <person name="Krajaejun T."/>
        </authorList>
    </citation>
    <scope>NUCLEOTIDE SEQUENCE</scope>
    <source>
        <strain evidence="3">Pi057C3</strain>
    </source>
</reference>
<accession>A0AAD5MB18</accession>
<comment type="caution">
    <text evidence="3">The sequence shown here is derived from an EMBL/GenBank/DDBJ whole genome shotgun (WGS) entry which is preliminary data.</text>
</comment>
<dbReference type="PROSITE" id="PS50106">
    <property type="entry name" value="PDZ"/>
    <property type="match status" value="1"/>
</dbReference>
<dbReference type="SMART" id="SM00228">
    <property type="entry name" value="PDZ"/>
    <property type="match status" value="1"/>
</dbReference>
<dbReference type="CDD" id="cd00136">
    <property type="entry name" value="PDZ_canonical"/>
    <property type="match status" value="1"/>
</dbReference>
<dbReference type="Proteomes" id="UP001209570">
    <property type="component" value="Unassembled WGS sequence"/>
</dbReference>
<keyword evidence="4" id="KW-1185">Reference proteome</keyword>
<organism evidence="3 4">
    <name type="scientific">Pythium insidiosum</name>
    <name type="common">Pythiosis disease agent</name>
    <dbReference type="NCBI Taxonomy" id="114742"/>
    <lineage>
        <taxon>Eukaryota</taxon>
        <taxon>Sar</taxon>
        <taxon>Stramenopiles</taxon>
        <taxon>Oomycota</taxon>
        <taxon>Peronosporomycetes</taxon>
        <taxon>Pythiales</taxon>
        <taxon>Pythiaceae</taxon>
        <taxon>Pythium</taxon>
    </lineage>
</organism>
<dbReference type="Pfam" id="PF00595">
    <property type="entry name" value="PDZ"/>
    <property type="match status" value="1"/>
</dbReference>
<evidence type="ECO:0000313" key="4">
    <source>
        <dbReference type="Proteomes" id="UP001209570"/>
    </source>
</evidence>
<dbReference type="Gene3D" id="2.30.42.10">
    <property type="match status" value="1"/>
</dbReference>